<gene>
    <name evidence="1" type="ORF">ENN70_02055</name>
</gene>
<accession>A0A7C2NQZ1</accession>
<comment type="caution">
    <text evidence="1">The sequence shown here is derived from an EMBL/GenBank/DDBJ whole genome shotgun (WGS) entry which is preliminary data.</text>
</comment>
<protein>
    <submittedName>
        <fullName evidence="1">Uncharacterized protein</fullName>
    </submittedName>
</protein>
<dbReference type="AlphaFoldDB" id="A0A7C2NQZ1"/>
<sequence>MGRLDLDGLKDLAVSIVEEVAETNPQRVVVLTLPWWPEESFPDVVLHVQVCEKETATMWQDVNGWMERLKISPQPPIKIHRIPDSEKEYIKRVVNGLKNSSRLQISMCVRVMKRLSDHEKIVKLFDRYFLLKSPHRLDDEEKKCTWLYLCGKDGFFNPAIELHELDRSEVLSLLL</sequence>
<evidence type="ECO:0000313" key="1">
    <source>
        <dbReference type="EMBL" id="HET20893.1"/>
    </source>
</evidence>
<dbReference type="EMBL" id="DSCQ01000025">
    <property type="protein sequence ID" value="HET20893.1"/>
    <property type="molecule type" value="Genomic_DNA"/>
</dbReference>
<name>A0A7C2NQZ1_ARCFL</name>
<organism evidence="1">
    <name type="scientific">Archaeoglobus fulgidus</name>
    <dbReference type="NCBI Taxonomy" id="2234"/>
    <lineage>
        <taxon>Archaea</taxon>
        <taxon>Methanobacteriati</taxon>
        <taxon>Methanobacteriota</taxon>
        <taxon>Archaeoglobi</taxon>
        <taxon>Archaeoglobales</taxon>
        <taxon>Archaeoglobaceae</taxon>
        <taxon>Archaeoglobus</taxon>
    </lineage>
</organism>
<proteinExistence type="predicted"/>
<reference evidence="1" key="1">
    <citation type="journal article" date="2020" name="mSystems">
        <title>Genome- and Community-Level Interaction Insights into Carbon Utilization and Element Cycling Functions of Hydrothermarchaeota in Hydrothermal Sediment.</title>
        <authorList>
            <person name="Zhou Z."/>
            <person name="Liu Y."/>
            <person name="Xu W."/>
            <person name="Pan J."/>
            <person name="Luo Z.H."/>
            <person name="Li M."/>
        </authorList>
    </citation>
    <scope>NUCLEOTIDE SEQUENCE [LARGE SCALE GENOMIC DNA]</scope>
    <source>
        <strain evidence="1">SpSt-12</strain>
    </source>
</reference>